<sequence length="97" mass="11727">MRVISKRILREFWLIHADCEQQLKSWYQEADAAVWKNINELRSDFPSASILEDHRVCFNIKGNHYRLIVKINFNYQMIWIRFIGTHAEYDKINANKI</sequence>
<reference evidence="1" key="1">
    <citation type="submission" date="2022-10" db="EMBL/GenBank/DDBJ databases">
        <title>Chryseobacterium babae sp. nov. isolated from the gut of the beetle Oryctes rhinoceros, and Chryseobacterium kimseyorum sp. nov., isolated from a stick insect rearing cage.</title>
        <authorList>
            <person name="Shelomi M."/>
            <person name="Han C.-J."/>
            <person name="Chen W.-M."/>
            <person name="Chen H.-K."/>
            <person name="Liaw S.-J."/>
            <person name="Muhle E."/>
            <person name="Clermont D."/>
        </authorList>
    </citation>
    <scope>NUCLEOTIDE SEQUENCE</scope>
    <source>
        <strain evidence="1">09-1422</strain>
    </source>
</reference>
<comment type="caution">
    <text evidence="1">The sequence shown here is derived from an EMBL/GenBank/DDBJ whole genome shotgun (WGS) entry which is preliminary data.</text>
</comment>
<dbReference type="Pfam" id="PF09907">
    <property type="entry name" value="HigB_toxin"/>
    <property type="match status" value="1"/>
</dbReference>
<proteinExistence type="predicted"/>
<evidence type="ECO:0000313" key="1">
    <source>
        <dbReference type="EMBL" id="MCW3167092.1"/>
    </source>
</evidence>
<organism evidence="1 2">
    <name type="scientific">Chryseobacterium kimseyorum</name>
    <dbReference type="NCBI Taxonomy" id="2984028"/>
    <lineage>
        <taxon>Bacteria</taxon>
        <taxon>Pseudomonadati</taxon>
        <taxon>Bacteroidota</taxon>
        <taxon>Flavobacteriia</taxon>
        <taxon>Flavobacteriales</taxon>
        <taxon>Weeksellaceae</taxon>
        <taxon>Chryseobacterium group</taxon>
        <taxon>Chryseobacterium</taxon>
    </lineage>
</organism>
<dbReference type="InterPro" id="IPR018669">
    <property type="entry name" value="Toxin_HigB"/>
</dbReference>
<name>A0ABT3HTI1_9FLAO</name>
<dbReference type="Proteomes" id="UP001163731">
    <property type="component" value="Unassembled WGS sequence"/>
</dbReference>
<gene>
    <name evidence="1" type="ORF">OMO38_01005</name>
</gene>
<accession>A0ABT3HTI1</accession>
<evidence type="ECO:0000313" key="2">
    <source>
        <dbReference type="Proteomes" id="UP001163731"/>
    </source>
</evidence>
<keyword evidence="2" id="KW-1185">Reference proteome</keyword>
<protein>
    <submittedName>
        <fullName evidence="1">Type II toxin-antitoxin system HigB family toxin</fullName>
    </submittedName>
</protein>
<dbReference type="EMBL" id="JAPDHW010000001">
    <property type="protein sequence ID" value="MCW3167092.1"/>
    <property type="molecule type" value="Genomic_DNA"/>
</dbReference>
<dbReference type="RefSeq" id="WP_264748386.1">
    <property type="nucleotide sequence ID" value="NZ_JAPDHW010000001.1"/>
</dbReference>